<evidence type="ECO:0000256" key="1">
    <source>
        <dbReference type="SAM" id="SignalP"/>
    </source>
</evidence>
<keyword evidence="4" id="KW-1185">Reference proteome</keyword>
<dbReference type="SUPFAM" id="SSF53850">
    <property type="entry name" value="Periplasmic binding protein-like II"/>
    <property type="match status" value="1"/>
</dbReference>
<dbReference type="RefSeq" id="WP_044850974.1">
    <property type="nucleotide sequence ID" value="NZ_CP016174.1"/>
</dbReference>
<keyword evidence="1" id="KW-0732">Signal</keyword>
<organism evidence="3 4">
    <name type="scientific">Amycolatopsis orientalis</name>
    <name type="common">Nocardia orientalis</name>
    <dbReference type="NCBI Taxonomy" id="31958"/>
    <lineage>
        <taxon>Bacteria</taxon>
        <taxon>Bacillati</taxon>
        <taxon>Actinomycetota</taxon>
        <taxon>Actinomycetes</taxon>
        <taxon>Pseudonocardiales</taxon>
        <taxon>Pseudonocardiaceae</taxon>
        <taxon>Amycolatopsis</taxon>
    </lineage>
</organism>
<dbReference type="GO" id="GO:1904680">
    <property type="term" value="F:peptide transmembrane transporter activity"/>
    <property type="evidence" value="ECO:0007669"/>
    <property type="project" value="TreeGrafter"/>
</dbReference>
<dbReference type="PANTHER" id="PTHR30290:SF65">
    <property type="entry name" value="MONOACYL PHOSPHATIDYLINOSITOL TETRAMANNOSIDE-BINDING PROTEIN LPQW-RELATED"/>
    <property type="match status" value="1"/>
</dbReference>
<accession>A0A193BUV5</accession>
<dbReference type="Gene3D" id="3.10.105.10">
    <property type="entry name" value="Dipeptide-binding Protein, Domain 3"/>
    <property type="match status" value="1"/>
</dbReference>
<proteinExistence type="predicted"/>
<dbReference type="KEGG" id="aori:SD37_10130"/>
<reference evidence="3 4" key="1">
    <citation type="journal article" date="2015" name="Genome Announc.">
        <title>Draft Genome Sequence of Norvancomycin-Producing Strain Amycolatopsis orientalis CPCC200066.</title>
        <authorList>
            <person name="Lei X."/>
            <person name="Yuan F."/>
            <person name="Shi Y."/>
            <person name="Li X."/>
            <person name="Wang L."/>
            <person name="Hong B."/>
        </authorList>
    </citation>
    <scope>NUCLEOTIDE SEQUENCE [LARGE SCALE GENOMIC DNA]</scope>
    <source>
        <strain evidence="3 4">B-37</strain>
    </source>
</reference>
<feature type="signal peptide" evidence="1">
    <location>
        <begin position="1"/>
        <end position="21"/>
    </location>
</feature>
<dbReference type="Proteomes" id="UP000093695">
    <property type="component" value="Chromosome"/>
</dbReference>
<evidence type="ECO:0000313" key="3">
    <source>
        <dbReference type="EMBL" id="ANN15963.1"/>
    </source>
</evidence>
<feature type="domain" description="Solute-binding protein family 5" evidence="2">
    <location>
        <begin position="93"/>
        <end position="407"/>
    </location>
</feature>
<dbReference type="GO" id="GO:0015833">
    <property type="term" value="P:peptide transport"/>
    <property type="evidence" value="ECO:0007669"/>
    <property type="project" value="TreeGrafter"/>
</dbReference>
<protein>
    <submittedName>
        <fullName evidence="3">ABC transporter substrate-binding protein</fullName>
    </submittedName>
</protein>
<gene>
    <name evidence="3" type="ORF">SD37_10130</name>
</gene>
<dbReference type="InterPro" id="IPR039424">
    <property type="entry name" value="SBP_5"/>
</dbReference>
<dbReference type="EMBL" id="CP016174">
    <property type="protein sequence ID" value="ANN15963.1"/>
    <property type="molecule type" value="Genomic_DNA"/>
</dbReference>
<dbReference type="AlphaFoldDB" id="A0A193BUV5"/>
<dbReference type="Gene3D" id="3.40.190.10">
    <property type="entry name" value="Periplasmic binding protein-like II"/>
    <property type="match status" value="1"/>
</dbReference>
<feature type="chain" id="PRO_5038684823" evidence="1">
    <location>
        <begin position="22"/>
        <end position="517"/>
    </location>
</feature>
<name>A0A193BUV5_AMYOR</name>
<evidence type="ECO:0000259" key="2">
    <source>
        <dbReference type="Pfam" id="PF00496"/>
    </source>
</evidence>
<dbReference type="STRING" id="31958.SD37_10130"/>
<dbReference type="PANTHER" id="PTHR30290">
    <property type="entry name" value="PERIPLASMIC BINDING COMPONENT OF ABC TRANSPORTER"/>
    <property type="match status" value="1"/>
</dbReference>
<sequence length="517" mass="54581">MSINRRVLFRTAWLASGVAGAGVFLNACGTAAPASGPVRNTGPAVARRGGTLRAVFTGGGAAESLDPFGGGSPADLVRSDVVFDSLFMLRGGEVVPALATGVEAGPRDGSFVLKLREGVKWHDGSPFTAEDVAYSFRFMSSPDRAYPSQLSAYFDFEAVRVRDPLTLVVPTRKPVGDPALFLAAFPGKMVKNGATFGGATAVGTGAYRVTAFEAGRETRLERFDEHWAGQSPADGIVLLSLSDPQAKVNAVLTGQADYASDIPFTTGKTGVAGDDFEVRTAGEQSRTAYGWVLNSTIKPFDDPRARKAVRLGIDRQALVDTVLLGFGTPGSDLLCAGAEYFTPRQPLARDLDQARRLVKESGADAEEIVLRTAEWEAGYNVSTQLLVEQLKEIGLKARADIVSPTEFFEPDGVQAANAVAFSSGAVPLAVMYGRLSAYPPLALADDEFTAAFGTAIGSADEAERAKAWGVVQDVMADRGNTVVWGLADVLSLARKTVAGIEIRDQAKYPYLGKAGPA</sequence>
<dbReference type="InterPro" id="IPR000914">
    <property type="entry name" value="SBP_5_dom"/>
</dbReference>
<evidence type="ECO:0000313" key="4">
    <source>
        <dbReference type="Proteomes" id="UP000093695"/>
    </source>
</evidence>
<dbReference type="Pfam" id="PF00496">
    <property type="entry name" value="SBP_bac_5"/>
    <property type="match status" value="1"/>
</dbReference>